<dbReference type="GO" id="GO:0009451">
    <property type="term" value="P:RNA modification"/>
    <property type="evidence" value="ECO:0007669"/>
    <property type="project" value="InterPro"/>
</dbReference>
<dbReference type="STRING" id="43335.A0A4U5NAQ5"/>
<organism evidence="3">
    <name type="scientific">Populus alba</name>
    <name type="common">White poplar</name>
    <dbReference type="NCBI Taxonomy" id="43335"/>
    <lineage>
        <taxon>Eukaryota</taxon>
        <taxon>Viridiplantae</taxon>
        <taxon>Streptophyta</taxon>
        <taxon>Embryophyta</taxon>
        <taxon>Tracheophyta</taxon>
        <taxon>Spermatophyta</taxon>
        <taxon>Magnoliopsida</taxon>
        <taxon>eudicotyledons</taxon>
        <taxon>Gunneridae</taxon>
        <taxon>Pentapetalae</taxon>
        <taxon>rosids</taxon>
        <taxon>fabids</taxon>
        <taxon>Malpighiales</taxon>
        <taxon>Salicaceae</taxon>
        <taxon>Saliceae</taxon>
        <taxon>Populus</taxon>
    </lineage>
</organism>
<dbReference type="PANTHER" id="PTHR47926">
    <property type="entry name" value="PENTATRICOPEPTIDE REPEAT-CONTAINING PROTEIN"/>
    <property type="match status" value="1"/>
</dbReference>
<evidence type="ECO:0000259" key="2">
    <source>
        <dbReference type="Pfam" id="PF14432"/>
    </source>
</evidence>
<feature type="domain" description="DYW" evidence="2">
    <location>
        <begin position="125"/>
        <end position="208"/>
    </location>
</feature>
<accession>A0A4U5NAQ5</accession>
<dbReference type="PANTHER" id="PTHR47926:SF373">
    <property type="entry name" value="TETRATRICOPEPTIDE-LIKE HELICAL DOMAIN SUPERFAMILY, DYW DOMAIN-CONTAINING PROTEIN"/>
    <property type="match status" value="1"/>
</dbReference>
<dbReference type="Pfam" id="PF14432">
    <property type="entry name" value="DYW_deaminase"/>
    <property type="match status" value="1"/>
</dbReference>
<comment type="similarity">
    <text evidence="1">Belongs to the PPR family. PCMP-H subfamily.</text>
</comment>
<dbReference type="GO" id="GO:0008270">
    <property type="term" value="F:zinc ion binding"/>
    <property type="evidence" value="ECO:0007669"/>
    <property type="project" value="InterPro"/>
</dbReference>
<dbReference type="InterPro" id="IPR046960">
    <property type="entry name" value="PPR_At4g14850-like_plant"/>
</dbReference>
<comment type="caution">
    <text evidence="3">The sequence shown here is derived from an EMBL/GenBank/DDBJ whole genome shotgun (WGS) entry which is preliminary data.</text>
</comment>
<proteinExistence type="inferred from homology"/>
<sequence length="269" mass="30531">MNLIENMPVEADGTVWGALLGACRTHRNLDLAEIAAKKLLQLEPNNAGPSILLSNLYASQSRWKDVVELRKITRARNLRKSPGCSWIEVDKKVHIFSGGGSTSHPEHEMILKKLGKLGALLREAGYCPDGSFVMHDVDEEDKVHSLRDHSEKLAVAYGLLKVPEGMPIRVMKNLRVCGDCHLTIKVIAQVTGREMILRDTNRFHHLRMACVLAVTNGNYKHLITGRLQLWLWLLMATFLRPPRRFWCQKMWYGAIMNSDANVNYISYEC</sequence>
<evidence type="ECO:0000256" key="1">
    <source>
        <dbReference type="ARBA" id="ARBA00006643"/>
    </source>
</evidence>
<dbReference type="GO" id="GO:0003723">
    <property type="term" value="F:RNA binding"/>
    <property type="evidence" value="ECO:0007669"/>
    <property type="project" value="InterPro"/>
</dbReference>
<dbReference type="EMBL" id="RCHU01001051">
    <property type="protein sequence ID" value="TKR79502.1"/>
    <property type="molecule type" value="Genomic_DNA"/>
</dbReference>
<dbReference type="InterPro" id="IPR032867">
    <property type="entry name" value="DYW_dom"/>
</dbReference>
<protein>
    <recommendedName>
        <fullName evidence="2">DYW domain-containing protein</fullName>
    </recommendedName>
</protein>
<reference evidence="3" key="1">
    <citation type="submission" date="2018-10" db="EMBL/GenBank/DDBJ databases">
        <title>Population genomic analysis revealed the cold adaptation of white poplar.</title>
        <authorList>
            <person name="Liu Y.-J."/>
        </authorList>
    </citation>
    <scope>NUCLEOTIDE SEQUENCE [LARGE SCALE GENOMIC DNA]</scope>
    <source>
        <strain evidence="3">PAL-ZL1</strain>
    </source>
</reference>
<name>A0A4U5NAQ5_POPAL</name>
<evidence type="ECO:0000313" key="3">
    <source>
        <dbReference type="EMBL" id="TKR79502.1"/>
    </source>
</evidence>
<dbReference type="InterPro" id="IPR046848">
    <property type="entry name" value="E_motif"/>
</dbReference>
<gene>
    <name evidence="3" type="ORF">D5086_0000271620</name>
</gene>
<dbReference type="Pfam" id="PF20431">
    <property type="entry name" value="E_motif"/>
    <property type="match status" value="1"/>
</dbReference>
<dbReference type="AlphaFoldDB" id="A0A4U5NAQ5"/>